<evidence type="ECO:0000256" key="3">
    <source>
        <dbReference type="ARBA" id="ARBA00022763"/>
    </source>
</evidence>
<dbReference type="InterPro" id="IPR050326">
    <property type="entry name" value="NAD_dep_DNA_ligaseB"/>
</dbReference>
<evidence type="ECO:0000256" key="8">
    <source>
        <dbReference type="SAM" id="SignalP"/>
    </source>
</evidence>
<dbReference type="PROSITE" id="PS01056">
    <property type="entry name" value="DNA_LIGASE_N2"/>
    <property type="match status" value="1"/>
</dbReference>
<dbReference type="Pfam" id="PF01653">
    <property type="entry name" value="DNA_ligase_aden"/>
    <property type="match status" value="1"/>
</dbReference>
<feature type="signal peptide" evidence="8">
    <location>
        <begin position="1"/>
        <end position="22"/>
    </location>
</feature>
<accession>A0ABT6QNK0</accession>
<dbReference type="Pfam" id="PF03120">
    <property type="entry name" value="OB_DNA_ligase"/>
    <property type="match status" value="1"/>
</dbReference>
<dbReference type="GO" id="GO:0003911">
    <property type="term" value="F:DNA ligase (NAD+) activity"/>
    <property type="evidence" value="ECO:0007669"/>
    <property type="project" value="UniProtKB-EC"/>
</dbReference>
<evidence type="ECO:0000313" key="10">
    <source>
        <dbReference type="EMBL" id="MDI2592473.1"/>
    </source>
</evidence>
<reference evidence="10 11" key="1">
    <citation type="submission" date="2023-02" db="EMBL/GenBank/DDBJ databases">
        <title>Pseudomonas chrutzelriedensis sp. nov., a potently antifungal strain isolated from moss.</title>
        <authorList>
            <person name="Schnyder A."/>
            <person name="Kalawong R."/>
            <person name="Eberl L."/>
            <person name="Agnoli K."/>
        </authorList>
    </citation>
    <scope>NUCLEOTIDE SEQUENCE [LARGE SCALE GENOMIC DNA]</scope>
    <source>
        <strain evidence="10 11">681</strain>
    </source>
</reference>
<keyword evidence="3 7" id="KW-0227">DNA damage</keyword>
<keyword evidence="2 7" id="KW-0235">DNA replication</keyword>
<evidence type="ECO:0000256" key="7">
    <source>
        <dbReference type="HAMAP-Rule" id="MF_01587"/>
    </source>
</evidence>
<comment type="caution">
    <text evidence="10">The sequence shown here is derived from an EMBL/GenBank/DDBJ whole genome shotgun (WGS) entry which is preliminary data.</text>
</comment>
<keyword evidence="4 7" id="KW-0520">NAD</keyword>
<dbReference type="Gene3D" id="1.10.287.610">
    <property type="entry name" value="Helix hairpin bin"/>
    <property type="match status" value="1"/>
</dbReference>
<dbReference type="InterPro" id="IPR010994">
    <property type="entry name" value="RuvA_2-like"/>
</dbReference>
<evidence type="ECO:0000256" key="2">
    <source>
        <dbReference type="ARBA" id="ARBA00022705"/>
    </source>
</evidence>
<dbReference type="InterPro" id="IPR020923">
    <property type="entry name" value="DNA_ligase_B"/>
</dbReference>
<gene>
    <name evidence="7 10" type="primary">ligB</name>
    <name evidence="10" type="ORF">POF45_13730</name>
</gene>
<feature type="active site" description="N6-AMP-lysine intermediate" evidence="7">
    <location>
        <position position="127"/>
    </location>
</feature>
<dbReference type="InterPro" id="IPR012340">
    <property type="entry name" value="NA-bd_OB-fold"/>
</dbReference>
<name>A0ABT6QNK0_9PSED</name>
<dbReference type="InterPro" id="IPR013839">
    <property type="entry name" value="DNAligase_adenylation"/>
</dbReference>
<dbReference type="EC" id="6.5.1.2" evidence="7"/>
<comment type="function">
    <text evidence="7">Catalyzes the formation of phosphodiester linkages between 5'-phosphoryl and 3'-hydroxyl groups in double-stranded DNA using NAD as a coenzyme and as the energy source for the reaction.</text>
</comment>
<dbReference type="SUPFAM" id="SSF47781">
    <property type="entry name" value="RuvA domain 2-like"/>
    <property type="match status" value="1"/>
</dbReference>
<dbReference type="PANTHER" id="PTHR47810:SF1">
    <property type="entry name" value="DNA LIGASE B"/>
    <property type="match status" value="1"/>
</dbReference>
<evidence type="ECO:0000259" key="9">
    <source>
        <dbReference type="SMART" id="SM00532"/>
    </source>
</evidence>
<dbReference type="SUPFAM" id="SSF50249">
    <property type="entry name" value="Nucleic acid-binding proteins"/>
    <property type="match status" value="1"/>
</dbReference>
<keyword evidence="1 7" id="KW-0436">Ligase</keyword>
<keyword evidence="8" id="KW-0732">Signal</keyword>
<evidence type="ECO:0000256" key="1">
    <source>
        <dbReference type="ARBA" id="ARBA00022598"/>
    </source>
</evidence>
<dbReference type="Proteomes" id="UP001159100">
    <property type="component" value="Unassembled WGS sequence"/>
</dbReference>
<organism evidence="10 11">
    <name type="scientific">Pseudomonas fungipugnans</name>
    <dbReference type="NCBI Taxonomy" id="3024217"/>
    <lineage>
        <taxon>Bacteria</taxon>
        <taxon>Pseudomonadati</taxon>
        <taxon>Pseudomonadota</taxon>
        <taxon>Gammaproteobacteria</taxon>
        <taxon>Pseudomonadales</taxon>
        <taxon>Pseudomonadaceae</taxon>
        <taxon>Pseudomonas</taxon>
    </lineage>
</organism>
<dbReference type="InterPro" id="IPR033136">
    <property type="entry name" value="DNA_ligase_CS"/>
</dbReference>
<evidence type="ECO:0000313" key="11">
    <source>
        <dbReference type="Proteomes" id="UP001159100"/>
    </source>
</evidence>
<dbReference type="InterPro" id="IPR013840">
    <property type="entry name" value="DNAligase_N"/>
</dbReference>
<comment type="similarity">
    <text evidence="7">Belongs to the NAD-dependent DNA ligase family. LigB subfamily.</text>
</comment>
<sequence>MLPSLRLIITVLLTVTGLTAQAAECPDWPTARAHSEITALQKQIDQWDDSYHRQGRPLIADELYDQSRTRLSAWRNCFALNADAEPLRTAGGTIAHPVPHTGLEKLHENHAVETWLRNRKDVWIQPKVDGVAVTLIYRKGQLHQAISRGDGINGHDWTASARQIAAIPQRLPKPMDLLLQGELYWRLVDHIQAKAGSLNARATVAGLMARKSLSVEQASGIGLFVWDWPKGPATLSARVTALNELGFATTSPYSQPINEWADAGRWRDHWYRSPLPFASDGVVLRQDQRPSAEHWQARPPYWAVAWKYPFAQTLAEVRKVHFRIGRTGRITPVLELLPVTLDDRQVRRVSVSSLERWQAMDIRPGDQVAISLAGLTIPRLDSVVLRSTERAQLNVPLAADFHLLSCWQPTPGCESQFLARLTWLSGKQGLALPHVGPGTWEKLLETGHLDGLLDWLTLDAQELANIDGFGERNSARLLDSFESARQRPFARWLKALGLPATGQARLADSWQALAQRTTEQWQAEAGIGPGRATQLSAFFSDPQVLALSETLRVAGVEGFRQ</sequence>
<protein>
    <recommendedName>
        <fullName evidence="7">DNA ligase B</fullName>
        <ecNumber evidence="7">6.5.1.2</ecNumber>
    </recommendedName>
    <alternativeName>
        <fullName evidence="7">Polydeoxyribonucleotide synthase [NAD(+)] B</fullName>
    </alternativeName>
</protein>
<proteinExistence type="inferred from homology"/>
<feature type="domain" description="NAD-dependent DNA ligase N-terminal" evidence="9">
    <location>
        <begin position="32"/>
        <end position="429"/>
    </location>
</feature>
<dbReference type="NCBIfam" id="NF005987">
    <property type="entry name" value="PRK08097.1"/>
    <property type="match status" value="1"/>
</dbReference>
<dbReference type="SMART" id="SM00532">
    <property type="entry name" value="LIGANc"/>
    <property type="match status" value="1"/>
</dbReference>
<dbReference type="PIRSF" id="PIRSF001604">
    <property type="entry name" value="LigA"/>
    <property type="match status" value="1"/>
</dbReference>
<comment type="catalytic activity">
    <reaction evidence="6 7">
        <text>NAD(+) + (deoxyribonucleotide)n-3'-hydroxyl + 5'-phospho-(deoxyribonucleotide)m = (deoxyribonucleotide)n+m + AMP + beta-nicotinamide D-nucleotide.</text>
        <dbReference type="EC" id="6.5.1.2"/>
    </reaction>
</comment>
<dbReference type="InterPro" id="IPR004150">
    <property type="entry name" value="NAD_DNA_ligase_OB"/>
</dbReference>
<evidence type="ECO:0000256" key="4">
    <source>
        <dbReference type="ARBA" id="ARBA00023027"/>
    </source>
</evidence>
<dbReference type="EMBL" id="JARBWL010000001">
    <property type="protein sequence ID" value="MDI2592473.1"/>
    <property type="molecule type" value="Genomic_DNA"/>
</dbReference>
<dbReference type="Gene3D" id="1.10.150.20">
    <property type="entry name" value="5' to 3' exonuclease, C-terminal subdomain"/>
    <property type="match status" value="2"/>
</dbReference>
<dbReference type="PANTHER" id="PTHR47810">
    <property type="entry name" value="DNA LIGASE"/>
    <property type="match status" value="1"/>
</dbReference>
<feature type="chain" id="PRO_5046862929" description="DNA ligase B" evidence="8">
    <location>
        <begin position="23"/>
        <end position="561"/>
    </location>
</feature>
<dbReference type="Gene3D" id="3.30.470.30">
    <property type="entry name" value="DNA ligase/mRNA capping enzyme"/>
    <property type="match status" value="1"/>
</dbReference>
<dbReference type="InterPro" id="IPR001679">
    <property type="entry name" value="DNA_ligase"/>
</dbReference>
<dbReference type="RefSeq" id="WP_282315865.1">
    <property type="nucleotide sequence ID" value="NZ_JARBWL010000001.1"/>
</dbReference>
<evidence type="ECO:0000256" key="5">
    <source>
        <dbReference type="ARBA" id="ARBA00023204"/>
    </source>
</evidence>
<evidence type="ECO:0000256" key="6">
    <source>
        <dbReference type="ARBA" id="ARBA00034005"/>
    </source>
</evidence>
<dbReference type="Gene3D" id="2.40.50.140">
    <property type="entry name" value="Nucleic acid-binding proteins"/>
    <property type="match status" value="1"/>
</dbReference>
<keyword evidence="5 7" id="KW-0234">DNA repair</keyword>
<dbReference type="SUPFAM" id="SSF56091">
    <property type="entry name" value="DNA ligase/mRNA capping enzyme, catalytic domain"/>
    <property type="match status" value="1"/>
</dbReference>
<dbReference type="HAMAP" id="MF_01587">
    <property type="entry name" value="DNA_ligase_B"/>
    <property type="match status" value="1"/>
</dbReference>
<keyword evidence="11" id="KW-1185">Reference proteome</keyword>